<feature type="domain" description="FAD/NAD(P)-binding" evidence="2">
    <location>
        <begin position="5"/>
        <end position="315"/>
    </location>
</feature>
<evidence type="ECO:0000259" key="3">
    <source>
        <dbReference type="Pfam" id="PF17806"/>
    </source>
</evidence>
<dbReference type="SUPFAM" id="SSF51905">
    <property type="entry name" value="FAD/NAD(P)-binding domain"/>
    <property type="match status" value="1"/>
</dbReference>
<sequence length="468" mass="50083">MKRVDLAVIGAGPAGMAAATEAAGAGLRVLLLDEQRSAGGQVFRNVDAASEVRDKVLGQDFVVGRKLTMGLAHRDITHVTGASVWSIEDRVVRFVTGDEAQEVCAEHVLLATGALERAMPVPGWTLPGVMTAGAAQIMLKEAGIATRDAVLVGSGPLLYLVAVQLLRAGYPPRALVETQTRGDMRGALIHWRAALRGWRYLQRGAAMLNELRNAGIARFVGAREVTLLGRRRVEAVHFRCGGTVHELASDTVLLHHGVVPNVQAARAVGVPHRWNNRQHAFVPEVDRWGRTPVEGIWIAGDGAGIGGAQVAEQSGRIAGWAIAQALGGITLEERNARALPLISKRAIELSIRSFLERAYPPYEAALVPEDEATVCRCEEVSAQEIRAAATSGCTGPDQLKAFTRAGMGRCQGRFCGLTVTRLMAEERGVDPDEVGYFRIRPPIKPVSLGALAALHDPNDPLEQVGGHD</sequence>
<dbReference type="OrthoDB" id="9801699at2"/>
<evidence type="ECO:0000259" key="2">
    <source>
        <dbReference type="Pfam" id="PF07992"/>
    </source>
</evidence>
<dbReference type="PRINTS" id="PR00469">
    <property type="entry name" value="PNDRDTASEII"/>
</dbReference>
<dbReference type="CDD" id="cd19946">
    <property type="entry name" value="GlpA-like_Fer2_BFD-like"/>
    <property type="match status" value="1"/>
</dbReference>
<proteinExistence type="predicted"/>
<dbReference type="PRINTS" id="PR00368">
    <property type="entry name" value="FADPNR"/>
</dbReference>
<dbReference type="AlphaFoldDB" id="A0A1I4JBR7"/>
<evidence type="ECO:0000313" key="5">
    <source>
        <dbReference type="Proteomes" id="UP000199144"/>
    </source>
</evidence>
<organism evidence="4 5">
    <name type="scientific">Shimia aestuarii</name>
    <dbReference type="NCBI Taxonomy" id="254406"/>
    <lineage>
        <taxon>Bacteria</taxon>
        <taxon>Pseudomonadati</taxon>
        <taxon>Pseudomonadota</taxon>
        <taxon>Alphaproteobacteria</taxon>
        <taxon>Rhodobacterales</taxon>
        <taxon>Roseobacteraceae</taxon>
    </lineage>
</organism>
<dbReference type="Gene3D" id="3.50.50.60">
    <property type="entry name" value="FAD/NAD(P)-binding domain"/>
    <property type="match status" value="2"/>
</dbReference>
<dbReference type="PIRSF" id="PIRSF037495">
    <property type="entry name" value="Opine_OX_OoxA/HcnB"/>
    <property type="match status" value="1"/>
</dbReference>
<dbReference type="EMBL" id="FOTQ01000001">
    <property type="protein sequence ID" value="SFL63980.1"/>
    <property type="molecule type" value="Genomic_DNA"/>
</dbReference>
<dbReference type="InterPro" id="IPR017224">
    <property type="entry name" value="Opine_Oxase_asu/HCN_bsu"/>
</dbReference>
<reference evidence="4 5" key="1">
    <citation type="submission" date="2016-10" db="EMBL/GenBank/DDBJ databases">
        <authorList>
            <person name="de Groot N.N."/>
        </authorList>
    </citation>
    <scope>NUCLEOTIDE SEQUENCE [LARGE SCALE GENOMIC DNA]</scope>
    <source>
        <strain evidence="4 5">DSM 15283</strain>
    </source>
</reference>
<protein>
    <submittedName>
        <fullName evidence="4">Thioredoxin reductase</fullName>
    </submittedName>
</protein>
<evidence type="ECO:0000256" key="1">
    <source>
        <dbReference type="ARBA" id="ARBA00023002"/>
    </source>
</evidence>
<accession>A0A1I4JBR7</accession>
<feature type="domain" description="SoxA A3" evidence="3">
    <location>
        <begin position="374"/>
        <end position="453"/>
    </location>
</feature>
<keyword evidence="1" id="KW-0560">Oxidoreductase</keyword>
<name>A0A1I4JBR7_9RHOB</name>
<keyword evidence="5" id="KW-1185">Reference proteome</keyword>
<evidence type="ECO:0000313" key="4">
    <source>
        <dbReference type="EMBL" id="SFL63980.1"/>
    </source>
</evidence>
<gene>
    <name evidence="4" type="ORF">SAMN04488042_101957</name>
</gene>
<dbReference type="Pfam" id="PF07992">
    <property type="entry name" value="Pyr_redox_2"/>
    <property type="match status" value="1"/>
</dbReference>
<dbReference type="InterPro" id="IPR051691">
    <property type="entry name" value="Metab_Enz_Cyan_OpOx_G3PDH"/>
</dbReference>
<dbReference type="InterPro" id="IPR041117">
    <property type="entry name" value="SoxA_A3"/>
</dbReference>
<dbReference type="PANTHER" id="PTHR42949">
    <property type="entry name" value="ANAEROBIC GLYCEROL-3-PHOSPHATE DEHYDROGENASE SUBUNIT B"/>
    <property type="match status" value="1"/>
</dbReference>
<dbReference type="Gene3D" id="1.10.10.1100">
    <property type="entry name" value="BFD-like [2Fe-2S]-binding domain"/>
    <property type="match status" value="1"/>
</dbReference>
<dbReference type="Pfam" id="PF17806">
    <property type="entry name" value="SO_alpha_A3"/>
    <property type="match status" value="1"/>
</dbReference>
<dbReference type="PANTHER" id="PTHR42949:SF3">
    <property type="entry name" value="ANAEROBIC GLYCEROL-3-PHOSPHATE DEHYDROGENASE SUBUNIT B"/>
    <property type="match status" value="1"/>
</dbReference>
<dbReference type="RefSeq" id="WP_093091355.1">
    <property type="nucleotide sequence ID" value="NZ_FOTQ01000001.1"/>
</dbReference>
<dbReference type="Proteomes" id="UP000199144">
    <property type="component" value="Unassembled WGS sequence"/>
</dbReference>
<dbReference type="GO" id="GO:0016491">
    <property type="term" value="F:oxidoreductase activity"/>
    <property type="evidence" value="ECO:0007669"/>
    <property type="project" value="UniProtKB-KW"/>
</dbReference>
<dbReference type="STRING" id="254406.SAMN04488042_101957"/>
<dbReference type="InterPro" id="IPR036188">
    <property type="entry name" value="FAD/NAD-bd_sf"/>
</dbReference>
<dbReference type="InterPro" id="IPR023753">
    <property type="entry name" value="FAD/NAD-binding_dom"/>
</dbReference>
<dbReference type="InterPro" id="IPR041854">
    <property type="entry name" value="BFD-like_2Fe2S-bd_dom_sf"/>
</dbReference>